<keyword evidence="2" id="KW-0489">Methyltransferase</keyword>
<keyword evidence="3" id="KW-1185">Reference proteome</keyword>
<proteinExistence type="predicted"/>
<dbReference type="KEGG" id="abas:ACPOL_1882"/>
<sequence length="220" mass="23542">MGVVESLTPAEWAKQLANPEGEIGLAVIERVYESNAKSSLGEVAKLALGPGSRVLEIGFGNGRMAPHVIGQAEGVSYAGLDYSPTMVAEAERFNAALVAKGRASFHLGSAEHMPFPRSSFDCVFSVGAAHFWPAPNLALSEIRRVLRLGGRSLMGCLHPLTAPPFARPENGFYLREAEEWNALHQAAGFVGVQVETIETEQIGAAGTLVKRYILKIDGRA</sequence>
<dbReference type="AlphaFoldDB" id="A0A2Z5FWT7"/>
<organism evidence="2 3">
    <name type="scientific">Acidisarcina polymorpha</name>
    <dbReference type="NCBI Taxonomy" id="2211140"/>
    <lineage>
        <taxon>Bacteria</taxon>
        <taxon>Pseudomonadati</taxon>
        <taxon>Acidobacteriota</taxon>
        <taxon>Terriglobia</taxon>
        <taxon>Terriglobales</taxon>
        <taxon>Acidobacteriaceae</taxon>
        <taxon>Acidisarcina</taxon>
    </lineage>
</organism>
<keyword evidence="2" id="KW-0808">Transferase</keyword>
<dbReference type="RefSeq" id="WP_114206698.1">
    <property type="nucleotide sequence ID" value="NZ_CP030840.1"/>
</dbReference>
<dbReference type="SUPFAM" id="SSF53335">
    <property type="entry name" value="S-adenosyl-L-methionine-dependent methyltransferases"/>
    <property type="match status" value="1"/>
</dbReference>
<dbReference type="PANTHER" id="PTHR43591">
    <property type="entry name" value="METHYLTRANSFERASE"/>
    <property type="match status" value="1"/>
</dbReference>
<feature type="domain" description="Methyltransferase type 11" evidence="1">
    <location>
        <begin position="55"/>
        <end position="152"/>
    </location>
</feature>
<dbReference type="InterPro" id="IPR029063">
    <property type="entry name" value="SAM-dependent_MTases_sf"/>
</dbReference>
<evidence type="ECO:0000313" key="2">
    <source>
        <dbReference type="EMBL" id="AXC11222.1"/>
    </source>
</evidence>
<dbReference type="GO" id="GO:0008757">
    <property type="term" value="F:S-adenosylmethionine-dependent methyltransferase activity"/>
    <property type="evidence" value="ECO:0007669"/>
    <property type="project" value="InterPro"/>
</dbReference>
<dbReference type="Pfam" id="PF08241">
    <property type="entry name" value="Methyltransf_11"/>
    <property type="match status" value="1"/>
</dbReference>
<reference evidence="2 3" key="1">
    <citation type="journal article" date="2018" name="Front. Microbiol.">
        <title>Hydrolytic Capabilities as a Key to Environmental Success: Chitinolytic and Cellulolytic Acidobacteria From Acidic Sub-arctic Soils and Boreal Peatlands.</title>
        <authorList>
            <person name="Belova S.E."/>
            <person name="Ravin N.V."/>
            <person name="Pankratov T.A."/>
            <person name="Rakitin A.L."/>
            <person name="Ivanova A.A."/>
            <person name="Beletsky A.V."/>
            <person name="Mardanov A.V."/>
            <person name="Sinninghe Damste J.S."/>
            <person name="Dedysh S.N."/>
        </authorList>
    </citation>
    <scope>NUCLEOTIDE SEQUENCE [LARGE SCALE GENOMIC DNA]</scope>
    <source>
        <strain evidence="2 3">SBC82</strain>
    </source>
</reference>
<dbReference type="CDD" id="cd02440">
    <property type="entry name" value="AdoMet_MTases"/>
    <property type="match status" value="1"/>
</dbReference>
<dbReference type="InterPro" id="IPR013216">
    <property type="entry name" value="Methyltransf_11"/>
</dbReference>
<accession>A0A2Z5FWT7</accession>
<evidence type="ECO:0000313" key="3">
    <source>
        <dbReference type="Proteomes" id="UP000253606"/>
    </source>
</evidence>
<dbReference type="Proteomes" id="UP000253606">
    <property type="component" value="Chromosome"/>
</dbReference>
<dbReference type="PANTHER" id="PTHR43591:SF24">
    <property type="entry name" value="2-METHOXY-6-POLYPRENYL-1,4-BENZOQUINOL METHYLASE, MITOCHONDRIAL"/>
    <property type="match status" value="1"/>
</dbReference>
<dbReference type="EMBL" id="CP030840">
    <property type="protein sequence ID" value="AXC11222.1"/>
    <property type="molecule type" value="Genomic_DNA"/>
</dbReference>
<dbReference type="Gene3D" id="3.40.50.150">
    <property type="entry name" value="Vaccinia Virus protein VP39"/>
    <property type="match status" value="1"/>
</dbReference>
<gene>
    <name evidence="2" type="ORF">ACPOL_1882</name>
</gene>
<name>A0A2Z5FWT7_9BACT</name>
<protein>
    <submittedName>
        <fullName evidence="2">Methyltransferase</fullName>
    </submittedName>
</protein>
<dbReference type="OrthoDB" id="128362at2"/>
<dbReference type="GO" id="GO:0032259">
    <property type="term" value="P:methylation"/>
    <property type="evidence" value="ECO:0007669"/>
    <property type="project" value="UniProtKB-KW"/>
</dbReference>
<evidence type="ECO:0000259" key="1">
    <source>
        <dbReference type="Pfam" id="PF08241"/>
    </source>
</evidence>